<dbReference type="AlphaFoldDB" id="A0A371E826"/>
<dbReference type="InterPro" id="IPR053134">
    <property type="entry name" value="RNA-dir_DNA_polymerase"/>
</dbReference>
<accession>A0A371E826</accession>
<evidence type="ECO:0000259" key="1">
    <source>
        <dbReference type="PROSITE" id="PS50878"/>
    </source>
</evidence>
<dbReference type="InterPro" id="IPR043128">
    <property type="entry name" value="Rev_trsase/Diguanyl_cyclase"/>
</dbReference>
<dbReference type="Proteomes" id="UP000257109">
    <property type="component" value="Unassembled WGS sequence"/>
</dbReference>
<dbReference type="CDD" id="cd01647">
    <property type="entry name" value="RT_LTR"/>
    <property type="match status" value="1"/>
</dbReference>
<dbReference type="PANTHER" id="PTHR24559:SF430">
    <property type="entry name" value="RNA-DIRECTED DNA POLYMERASE"/>
    <property type="match status" value="1"/>
</dbReference>
<protein>
    <recommendedName>
        <fullName evidence="1">Reverse transcriptase domain-containing protein</fullName>
    </recommendedName>
</protein>
<dbReference type="PANTHER" id="PTHR24559">
    <property type="entry name" value="TRANSPOSON TY3-I GAG-POL POLYPROTEIN"/>
    <property type="match status" value="1"/>
</dbReference>
<dbReference type="Pfam" id="PF00078">
    <property type="entry name" value="RVT_1"/>
    <property type="match status" value="1"/>
</dbReference>
<dbReference type="Gene3D" id="3.10.10.10">
    <property type="entry name" value="HIV Type 1 Reverse Transcriptase, subunit A, domain 1"/>
    <property type="match status" value="1"/>
</dbReference>
<name>A0A371E826_MUCPR</name>
<evidence type="ECO:0000313" key="2">
    <source>
        <dbReference type="EMBL" id="RDX62188.1"/>
    </source>
</evidence>
<reference evidence="2" key="1">
    <citation type="submission" date="2018-05" db="EMBL/GenBank/DDBJ databases">
        <title>Draft genome of Mucuna pruriens seed.</title>
        <authorList>
            <person name="Nnadi N.E."/>
            <person name="Vos R."/>
            <person name="Hasami M.H."/>
            <person name="Devisetty U.K."/>
            <person name="Aguiy J.C."/>
        </authorList>
    </citation>
    <scope>NUCLEOTIDE SEQUENCE [LARGE SCALE GENOMIC DNA]</scope>
    <source>
        <strain evidence="2">JCA_2017</strain>
    </source>
</reference>
<sequence>MWLANVVMVKKANEKWHICTDYTNLNKAYPKDLYLFPNIDRLVDRAFGFTLLSFMDVYSGYNQIKMDPQDEAKTAFITDSGTYCYKVIPFGLKNAGATYQCLMDKIFKEIIGIDVEVYVDNMVVKCTAAADRCRALERLFQVLRKHRLKLNPEKCSFGVQARKFLGFMLTEKGIEANLEKCQAVINMRSPQTVKEVQQLARRITALSRFLSRSAETIIPIFNTLKKGDIFA</sequence>
<dbReference type="OrthoDB" id="542221at2759"/>
<organism evidence="2 3">
    <name type="scientific">Mucuna pruriens</name>
    <name type="common">Velvet bean</name>
    <name type="synonym">Dolichos pruriens</name>
    <dbReference type="NCBI Taxonomy" id="157652"/>
    <lineage>
        <taxon>Eukaryota</taxon>
        <taxon>Viridiplantae</taxon>
        <taxon>Streptophyta</taxon>
        <taxon>Embryophyta</taxon>
        <taxon>Tracheophyta</taxon>
        <taxon>Spermatophyta</taxon>
        <taxon>Magnoliopsida</taxon>
        <taxon>eudicotyledons</taxon>
        <taxon>Gunneridae</taxon>
        <taxon>Pentapetalae</taxon>
        <taxon>rosids</taxon>
        <taxon>fabids</taxon>
        <taxon>Fabales</taxon>
        <taxon>Fabaceae</taxon>
        <taxon>Papilionoideae</taxon>
        <taxon>50 kb inversion clade</taxon>
        <taxon>NPAAA clade</taxon>
        <taxon>indigoferoid/millettioid clade</taxon>
        <taxon>Phaseoleae</taxon>
        <taxon>Mucuna</taxon>
    </lineage>
</organism>
<dbReference type="InterPro" id="IPR043502">
    <property type="entry name" value="DNA/RNA_pol_sf"/>
</dbReference>
<dbReference type="InterPro" id="IPR000477">
    <property type="entry name" value="RT_dom"/>
</dbReference>
<evidence type="ECO:0000313" key="3">
    <source>
        <dbReference type="Proteomes" id="UP000257109"/>
    </source>
</evidence>
<gene>
    <name evidence="2" type="ORF">CR513_59499</name>
</gene>
<keyword evidence="3" id="KW-1185">Reference proteome</keyword>
<proteinExistence type="predicted"/>
<feature type="domain" description="Reverse transcriptase" evidence="1">
    <location>
        <begin position="1"/>
        <end position="169"/>
    </location>
</feature>
<dbReference type="EMBL" id="QJKJ01015635">
    <property type="protein sequence ID" value="RDX62188.1"/>
    <property type="molecule type" value="Genomic_DNA"/>
</dbReference>
<feature type="non-terminal residue" evidence="2">
    <location>
        <position position="1"/>
    </location>
</feature>
<dbReference type="PROSITE" id="PS50878">
    <property type="entry name" value="RT_POL"/>
    <property type="match status" value="1"/>
</dbReference>
<dbReference type="Gene3D" id="3.30.70.270">
    <property type="match status" value="2"/>
</dbReference>
<comment type="caution">
    <text evidence="2">The sequence shown here is derived from an EMBL/GenBank/DDBJ whole genome shotgun (WGS) entry which is preliminary data.</text>
</comment>
<dbReference type="SUPFAM" id="SSF56672">
    <property type="entry name" value="DNA/RNA polymerases"/>
    <property type="match status" value="1"/>
</dbReference>